<evidence type="ECO:0000256" key="4">
    <source>
        <dbReference type="ARBA" id="ARBA00022692"/>
    </source>
</evidence>
<dbReference type="CDD" id="cd17321">
    <property type="entry name" value="MFS_MMR_MDR_like"/>
    <property type="match status" value="1"/>
</dbReference>
<evidence type="ECO:0000256" key="7">
    <source>
        <dbReference type="ARBA" id="ARBA00044273"/>
    </source>
</evidence>
<evidence type="ECO:0000313" key="10">
    <source>
        <dbReference type="EMBL" id="TDT18367.1"/>
    </source>
</evidence>
<proteinExistence type="predicted"/>
<dbReference type="GO" id="GO:0022857">
    <property type="term" value="F:transmembrane transporter activity"/>
    <property type="evidence" value="ECO:0007669"/>
    <property type="project" value="InterPro"/>
</dbReference>
<dbReference type="SUPFAM" id="SSF103473">
    <property type="entry name" value="MFS general substrate transporter"/>
    <property type="match status" value="1"/>
</dbReference>
<dbReference type="PANTHER" id="PTHR23501">
    <property type="entry name" value="MAJOR FACILITATOR SUPERFAMILY"/>
    <property type="match status" value="1"/>
</dbReference>
<reference evidence="10 11" key="1">
    <citation type="submission" date="2019-03" db="EMBL/GenBank/DDBJ databases">
        <title>Sequencing the genomes of 1000 actinobacteria strains.</title>
        <authorList>
            <person name="Klenk H.-P."/>
        </authorList>
    </citation>
    <scope>NUCLEOTIDE SEQUENCE [LARGE SCALE GENOMIC DNA]</scope>
    <source>
        <strain evidence="10 11">DSM 18936</strain>
    </source>
</reference>
<dbReference type="RefSeq" id="WP_133870591.1">
    <property type="nucleotide sequence ID" value="NZ_SOAU01000001.1"/>
</dbReference>
<keyword evidence="11" id="KW-1185">Reference proteome</keyword>
<dbReference type="GO" id="GO:0005886">
    <property type="term" value="C:plasma membrane"/>
    <property type="evidence" value="ECO:0007669"/>
    <property type="project" value="UniProtKB-SubCell"/>
</dbReference>
<dbReference type="InterPro" id="IPR020846">
    <property type="entry name" value="MFS_dom"/>
</dbReference>
<keyword evidence="5 8" id="KW-1133">Transmembrane helix</keyword>
<feature type="transmembrane region" description="Helical" evidence="8">
    <location>
        <begin position="215"/>
        <end position="237"/>
    </location>
</feature>
<feature type="transmembrane region" description="Helical" evidence="8">
    <location>
        <begin position="92"/>
        <end position="112"/>
    </location>
</feature>
<dbReference type="OrthoDB" id="3453194at2"/>
<evidence type="ECO:0000256" key="1">
    <source>
        <dbReference type="ARBA" id="ARBA00004429"/>
    </source>
</evidence>
<protein>
    <recommendedName>
        <fullName evidence="7">MFS-type drug efflux transporter P55</fullName>
    </recommendedName>
</protein>
<dbReference type="PANTHER" id="PTHR23501:SF191">
    <property type="entry name" value="VACUOLAR BASIC AMINO ACID TRANSPORTER 4"/>
    <property type="match status" value="1"/>
</dbReference>
<keyword evidence="3" id="KW-1003">Cell membrane</keyword>
<dbReference type="AlphaFoldDB" id="A0A4R7I3Y3"/>
<dbReference type="InterPro" id="IPR005829">
    <property type="entry name" value="Sugar_transporter_CS"/>
</dbReference>
<dbReference type="Gene3D" id="1.20.1250.20">
    <property type="entry name" value="MFS general substrate transporter like domains"/>
    <property type="match status" value="2"/>
</dbReference>
<evidence type="ECO:0000256" key="5">
    <source>
        <dbReference type="ARBA" id="ARBA00022989"/>
    </source>
</evidence>
<feature type="transmembrane region" description="Helical" evidence="8">
    <location>
        <begin position="293"/>
        <end position="318"/>
    </location>
</feature>
<feature type="transmembrane region" description="Helical" evidence="8">
    <location>
        <begin position="20"/>
        <end position="41"/>
    </location>
</feature>
<feature type="transmembrane region" description="Helical" evidence="8">
    <location>
        <begin position="425"/>
        <end position="448"/>
    </location>
</feature>
<evidence type="ECO:0000256" key="8">
    <source>
        <dbReference type="SAM" id="Phobius"/>
    </source>
</evidence>
<name>A0A4R7I3Y3_9ACTN</name>
<feature type="transmembrane region" description="Helical" evidence="8">
    <location>
        <begin position="61"/>
        <end position="80"/>
    </location>
</feature>
<accession>A0A4R7I3Y3</accession>
<dbReference type="Pfam" id="PF07690">
    <property type="entry name" value="MFS_1"/>
    <property type="match status" value="1"/>
</dbReference>
<feature type="transmembrane region" description="Helical" evidence="8">
    <location>
        <begin position="363"/>
        <end position="383"/>
    </location>
</feature>
<evidence type="ECO:0000313" key="11">
    <source>
        <dbReference type="Proteomes" id="UP000294558"/>
    </source>
</evidence>
<evidence type="ECO:0000256" key="6">
    <source>
        <dbReference type="ARBA" id="ARBA00023136"/>
    </source>
</evidence>
<dbReference type="PROSITE" id="PS00216">
    <property type="entry name" value="SUGAR_TRANSPORT_1"/>
    <property type="match status" value="1"/>
</dbReference>
<feature type="transmembrane region" description="Helical" evidence="8">
    <location>
        <begin position="183"/>
        <end position="203"/>
    </location>
</feature>
<feature type="transmembrane region" description="Helical" evidence="8">
    <location>
        <begin position="118"/>
        <end position="141"/>
    </location>
</feature>
<comment type="caution">
    <text evidence="10">The sequence shown here is derived from an EMBL/GenBank/DDBJ whole genome shotgun (WGS) entry which is preliminary data.</text>
</comment>
<sequence length="529" mass="56133">MTAVDERPDTGTGRRPSPGAILAVVGFSVFVAADDLTVVSTMLRPIIGDLGLVLPDGLDDAAWIVNAYLIAFVAVMPIAGRVSDVLGRRRTFVGAYLLFLVGTILIPLSIQFDEPFRWFLLGRILTAIGGGAMVPVALAVVGDVYEEGKRARALGTLGAIETLGWVWGPLYGAMLVRFLSWEWQFWLNIPMAIGGLAVSWWALAGQDKPEHGARIDWVGATLLTIALVSLNLALLGGAEIQSVNGLDELTGGSGPDLWWLYPVATLATGLFIVQQSYSKHPLFDPRIFQGRNLLIALGVNFVVGAGLVIAMVDVPLFINSVELDLERAAVYSGWILSALTAAMAITSYVGGRITERWWYQPPVLLGVAMSTAAYAWMGATWTADTSYPIFAVQLALLGGGFGLTVAPTTSAVVDAAPPDQRGAAASVVMVVRLLGLSVGLSALTAWGLSRFESLRSTIELPPITDPGFEDAVVAAQETLTAQAIAETFTAAAVVLGAGLLATFFMRRNRAATHPDDHSSHHHSSEGATP</sequence>
<dbReference type="EMBL" id="SOAU01000001">
    <property type="protein sequence ID" value="TDT18367.1"/>
    <property type="molecule type" value="Genomic_DNA"/>
</dbReference>
<organism evidence="10 11">
    <name type="scientific">Ilumatobacter fluminis</name>
    <dbReference type="NCBI Taxonomy" id="467091"/>
    <lineage>
        <taxon>Bacteria</taxon>
        <taxon>Bacillati</taxon>
        <taxon>Actinomycetota</taxon>
        <taxon>Acidimicrobiia</taxon>
        <taxon>Acidimicrobiales</taxon>
        <taxon>Ilumatobacteraceae</taxon>
        <taxon>Ilumatobacter</taxon>
    </lineage>
</organism>
<evidence type="ECO:0000256" key="2">
    <source>
        <dbReference type="ARBA" id="ARBA00022448"/>
    </source>
</evidence>
<feature type="domain" description="Major facilitator superfamily (MFS) profile" evidence="9">
    <location>
        <begin position="21"/>
        <end position="510"/>
    </location>
</feature>
<feature type="transmembrane region" description="Helical" evidence="8">
    <location>
        <begin position="153"/>
        <end position="171"/>
    </location>
</feature>
<feature type="transmembrane region" description="Helical" evidence="8">
    <location>
        <begin position="330"/>
        <end position="351"/>
    </location>
</feature>
<dbReference type="PROSITE" id="PS50850">
    <property type="entry name" value="MFS"/>
    <property type="match status" value="1"/>
</dbReference>
<feature type="transmembrane region" description="Helical" evidence="8">
    <location>
        <begin position="257"/>
        <end position="273"/>
    </location>
</feature>
<keyword evidence="6 8" id="KW-0472">Membrane</keyword>
<evidence type="ECO:0000259" key="9">
    <source>
        <dbReference type="PROSITE" id="PS50850"/>
    </source>
</evidence>
<keyword evidence="3" id="KW-0997">Cell inner membrane</keyword>
<feature type="transmembrane region" description="Helical" evidence="8">
    <location>
        <begin position="389"/>
        <end position="413"/>
    </location>
</feature>
<evidence type="ECO:0000256" key="3">
    <source>
        <dbReference type="ARBA" id="ARBA00022519"/>
    </source>
</evidence>
<keyword evidence="2" id="KW-0813">Transport</keyword>
<dbReference type="Proteomes" id="UP000294558">
    <property type="component" value="Unassembled WGS sequence"/>
</dbReference>
<keyword evidence="4 8" id="KW-0812">Transmembrane</keyword>
<feature type="transmembrane region" description="Helical" evidence="8">
    <location>
        <begin position="483"/>
        <end position="504"/>
    </location>
</feature>
<gene>
    <name evidence="10" type="ORF">BDK89_3987</name>
</gene>
<dbReference type="InterPro" id="IPR036259">
    <property type="entry name" value="MFS_trans_sf"/>
</dbReference>
<comment type="subcellular location">
    <subcellularLocation>
        <location evidence="1">Cell inner membrane</location>
        <topology evidence="1">Multi-pass membrane protein</topology>
    </subcellularLocation>
</comment>
<dbReference type="InterPro" id="IPR011701">
    <property type="entry name" value="MFS"/>
</dbReference>